<gene>
    <name evidence="2" type="ORF">BHK98_10320</name>
</gene>
<dbReference type="OrthoDB" id="10000988at2"/>
<organism evidence="2 3">
    <name type="scientific">Hornefia porci</name>
    <dbReference type="NCBI Taxonomy" id="2652292"/>
    <lineage>
        <taxon>Bacteria</taxon>
        <taxon>Bacillati</taxon>
        <taxon>Bacillota</taxon>
        <taxon>Clostridia</taxon>
        <taxon>Peptostreptococcales</taxon>
        <taxon>Anaerovoracaceae</taxon>
        <taxon>Hornefia</taxon>
    </lineage>
</organism>
<accession>A0A1Q9JJP6</accession>
<keyword evidence="1" id="KW-0812">Transmembrane</keyword>
<dbReference type="STRING" id="1261640.BHK98_10320"/>
<keyword evidence="3" id="KW-1185">Reference proteome</keyword>
<proteinExistence type="predicted"/>
<sequence>MKKKRITIAVILVAAALLLAIIGFLFYQLRERDMRLTDHIPGSYQTEHPEINGRYLVFKDDGHFVFYRQFAVLRKGTYKREGKHAHVYILFSSDGKIWGRVVLYGEKIYLTKKDGFKLLEMEKMSDEIMYINVQEE</sequence>
<name>A0A1Q9JJP6_9FIRM</name>
<keyword evidence="1" id="KW-0472">Membrane</keyword>
<evidence type="ECO:0000313" key="2">
    <source>
        <dbReference type="EMBL" id="OLR56430.1"/>
    </source>
</evidence>
<dbReference type="EMBL" id="MJIE01000001">
    <property type="protein sequence ID" value="OLR56430.1"/>
    <property type="molecule type" value="Genomic_DNA"/>
</dbReference>
<comment type="caution">
    <text evidence="2">The sequence shown here is derived from an EMBL/GenBank/DDBJ whole genome shotgun (WGS) entry which is preliminary data.</text>
</comment>
<reference evidence="2 3" key="1">
    <citation type="journal article" date="2016" name="Appl. Environ. Microbiol.">
        <title>Function and Phylogeny of Bacterial Butyryl Coenzyme A:Acetate Transferases and Their Diversity in the Proximal Colon of Swine.</title>
        <authorList>
            <person name="Trachsel J."/>
            <person name="Bayles D.O."/>
            <person name="Looft T."/>
            <person name="Levine U.Y."/>
            <person name="Allen H.K."/>
        </authorList>
    </citation>
    <scope>NUCLEOTIDE SEQUENCE [LARGE SCALE GENOMIC DNA]</scope>
    <source>
        <strain evidence="2 3">68-3-10</strain>
    </source>
</reference>
<dbReference type="Proteomes" id="UP000187404">
    <property type="component" value="Unassembled WGS sequence"/>
</dbReference>
<evidence type="ECO:0000256" key="1">
    <source>
        <dbReference type="SAM" id="Phobius"/>
    </source>
</evidence>
<feature type="transmembrane region" description="Helical" evidence="1">
    <location>
        <begin position="6"/>
        <end position="27"/>
    </location>
</feature>
<dbReference type="RefSeq" id="WP_075714047.1">
    <property type="nucleotide sequence ID" value="NZ_MJIE01000001.1"/>
</dbReference>
<protein>
    <submittedName>
        <fullName evidence="2">Uncharacterized protein</fullName>
    </submittedName>
</protein>
<dbReference type="AlphaFoldDB" id="A0A1Q9JJP6"/>
<keyword evidence="1" id="KW-1133">Transmembrane helix</keyword>
<evidence type="ECO:0000313" key="3">
    <source>
        <dbReference type="Proteomes" id="UP000187404"/>
    </source>
</evidence>